<dbReference type="EMBL" id="FODV01000022">
    <property type="protein sequence ID" value="SEP21781.1"/>
    <property type="molecule type" value="Genomic_DNA"/>
</dbReference>
<feature type="domain" description="DICT" evidence="1">
    <location>
        <begin position="94"/>
        <end position="204"/>
    </location>
</feature>
<name>A0A1H8W2C8_9EURY</name>
<dbReference type="Pfam" id="PF10069">
    <property type="entry name" value="DICT"/>
    <property type="match status" value="1"/>
</dbReference>
<dbReference type="InterPro" id="IPR019278">
    <property type="entry name" value="DICT_dom"/>
</dbReference>
<dbReference type="Proteomes" id="UP000199126">
    <property type="component" value="Unassembled WGS sequence"/>
</dbReference>
<accession>A0A1H8W2C8</accession>
<dbReference type="AlphaFoldDB" id="A0A1H8W2C8"/>
<reference evidence="3" key="1">
    <citation type="submission" date="2016-10" db="EMBL/GenBank/DDBJ databases">
        <authorList>
            <person name="Varghese N."/>
            <person name="Submissions S."/>
        </authorList>
    </citation>
    <scope>NUCLEOTIDE SEQUENCE [LARGE SCALE GENOMIC DNA]</scope>
    <source>
        <strain evidence="3">CGMCC 1.10121</strain>
    </source>
</reference>
<keyword evidence="3" id="KW-1185">Reference proteome</keyword>
<dbReference type="RefSeq" id="WP_089827509.1">
    <property type="nucleotide sequence ID" value="NZ_FODV01000022.1"/>
</dbReference>
<proteinExistence type="predicted"/>
<gene>
    <name evidence="2" type="ORF">SAMN04487948_12245</name>
</gene>
<dbReference type="InterPro" id="IPR016954">
    <property type="entry name" value="Uncharacterised_Vng0742h"/>
</dbReference>
<organism evidence="2 3">
    <name type="scientific">Halogranum amylolyticum</name>
    <dbReference type="NCBI Taxonomy" id="660520"/>
    <lineage>
        <taxon>Archaea</taxon>
        <taxon>Methanobacteriati</taxon>
        <taxon>Methanobacteriota</taxon>
        <taxon>Stenosarchaea group</taxon>
        <taxon>Halobacteria</taxon>
        <taxon>Halobacteriales</taxon>
        <taxon>Haloferacaceae</taxon>
    </lineage>
</organism>
<evidence type="ECO:0000313" key="2">
    <source>
        <dbReference type="EMBL" id="SEP21781.1"/>
    </source>
</evidence>
<dbReference type="PIRSF" id="PIRSF030471">
    <property type="entry name" value="STR_Vng0742h_prd"/>
    <property type="match status" value="1"/>
</dbReference>
<evidence type="ECO:0000313" key="3">
    <source>
        <dbReference type="Proteomes" id="UP000199126"/>
    </source>
</evidence>
<evidence type="ECO:0000259" key="1">
    <source>
        <dbReference type="Pfam" id="PF10069"/>
    </source>
</evidence>
<dbReference type="OrthoDB" id="198447at2157"/>
<sequence length="254" mass="28485">MSLSELIAGVEDHEKTLTVVNADTEVADSLREYFVDRNVRVVEDRSESTPAEYVVLGEQDRFLTASSVAELLEEEARTEPGFTDASYRPILDAMDETMFTSFDTGRMVAASREIEDRAWRAGRGQLHAGFQTLSTFTAQRDVYERLGARGELDVHVYATPDTDVPHDSSVRLHLEDTTEIARSWFVVYDGGGVDANKCALVAEEREPRSFFGFWTYGADTVDYILDHLTTTYALAETDGGDDESDRSGRRLRSR</sequence>
<protein>
    <submittedName>
        <fullName evidence="2">DICT domain-containing protein</fullName>
    </submittedName>
</protein>